<feature type="domain" description="YCII-related" evidence="2">
    <location>
        <begin position="1"/>
        <end position="104"/>
    </location>
</feature>
<comment type="similarity">
    <text evidence="1">Belongs to the YciI family.</text>
</comment>
<dbReference type="Pfam" id="PF03795">
    <property type="entry name" value="YCII"/>
    <property type="match status" value="1"/>
</dbReference>
<reference evidence="3 4" key="1">
    <citation type="submission" date="2020-08" db="EMBL/GenBank/DDBJ databases">
        <title>Genomic Encyclopedia of Type Strains, Phase IV (KMG-IV): sequencing the most valuable type-strain genomes for metagenomic binning, comparative biology and taxonomic classification.</title>
        <authorList>
            <person name="Goeker M."/>
        </authorList>
    </citation>
    <scope>NUCLEOTIDE SEQUENCE [LARGE SCALE GENOMIC DNA]</scope>
    <source>
        <strain evidence="3 4">DSM 15895</strain>
    </source>
</reference>
<dbReference type="InterPro" id="IPR011008">
    <property type="entry name" value="Dimeric_a/b-barrel"/>
</dbReference>
<organism evidence="3 4">
    <name type="scientific">Planococcus koreensis</name>
    <dbReference type="NCBI Taxonomy" id="112331"/>
    <lineage>
        <taxon>Bacteria</taxon>
        <taxon>Bacillati</taxon>
        <taxon>Bacillota</taxon>
        <taxon>Bacilli</taxon>
        <taxon>Bacillales</taxon>
        <taxon>Caryophanaceae</taxon>
        <taxon>Planococcus</taxon>
    </lineage>
</organism>
<dbReference type="Gene3D" id="3.30.70.1060">
    <property type="entry name" value="Dimeric alpha+beta barrel"/>
    <property type="match status" value="1"/>
</dbReference>
<dbReference type="PANTHER" id="PTHR35174:SF3">
    <property type="entry name" value="BLL7171 PROTEIN"/>
    <property type="match status" value="1"/>
</dbReference>
<dbReference type="InterPro" id="IPR005545">
    <property type="entry name" value="YCII"/>
</dbReference>
<evidence type="ECO:0000259" key="2">
    <source>
        <dbReference type="Pfam" id="PF03795"/>
    </source>
</evidence>
<dbReference type="SUPFAM" id="SSF54909">
    <property type="entry name" value="Dimeric alpha+beta barrel"/>
    <property type="match status" value="1"/>
</dbReference>
<dbReference type="OrthoDB" id="9807535at2"/>
<evidence type="ECO:0000256" key="1">
    <source>
        <dbReference type="ARBA" id="ARBA00007689"/>
    </source>
</evidence>
<comment type="caution">
    <text evidence="3">The sequence shown here is derived from an EMBL/GenBank/DDBJ whole genome shotgun (WGS) entry which is preliminary data.</text>
</comment>
<protein>
    <recommendedName>
        <fullName evidence="2">YCII-related domain-containing protein</fullName>
    </recommendedName>
</protein>
<dbReference type="RefSeq" id="WP_135500459.1">
    <property type="nucleotide sequence ID" value="NZ_CP181055.1"/>
</dbReference>
<accession>A0A7W8CRD1</accession>
<evidence type="ECO:0000313" key="3">
    <source>
        <dbReference type="EMBL" id="MBB5178757.1"/>
    </source>
</evidence>
<dbReference type="EMBL" id="JACHHE010000001">
    <property type="protein sequence ID" value="MBB5178757.1"/>
    <property type="molecule type" value="Genomic_DNA"/>
</dbReference>
<dbReference type="AlphaFoldDB" id="A0A7W8CRD1"/>
<dbReference type="PANTHER" id="PTHR35174">
    <property type="entry name" value="BLL7171 PROTEIN-RELATED"/>
    <property type="match status" value="1"/>
</dbReference>
<sequence length="124" mass="14014">MKYQCMGFFNKEKMDALPKEEIDAIMMECQPHLDELFKSGQVLMDLGVAQEMKSLQRIDGKVQVISSPITEPTKVLGSVFVIEAQDMDEAIRVASQHPTVQVSSGEQLGWELEIRPVHTFEMKS</sequence>
<name>A0A7W8CRD1_9BACL</name>
<evidence type="ECO:0000313" key="4">
    <source>
        <dbReference type="Proteomes" id="UP000525923"/>
    </source>
</evidence>
<dbReference type="Proteomes" id="UP000525923">
    <property type="component" value="Unassembled WGS sequence"/>
</dbReference>
<gene>
    <name evidence="3" type="ORF">HNQ44_000179</name>
</gene>
<keyword evidence="4" id="KW-1185">Reference proteome</keyword>
<proteinExistence type="inferred from homology"/>